<proteinExistence type="predicted"/>
<sequence length="119" mass="14137">MILASKEYYEECAKECLNAIIDERKERVENERRNQEIQEPDQIERKVSQEVKDHFIDDRPKLNSLDDLVQQMDNYDTLRSTFSSKQPRKEGHYYKRNSFKDDSPVTTDEKGTNEKKGCT</sequence>
<name>A0A4Y2SVX4_ARAVE</name>
<comment type="caution">
    <text evidence="2">The sequence shown here is derived from an EMBL/GenBank/DDBJ whole genome shotgun (WGS) entry which is preliminary data.</text>
</comment>
<organism evidence="2 3">
    <name type="scientific">Araneus ventricosus</name>
    <name type="common">Orbweaver spider</name>
    <name type="synonym">Epeira ventricosa</name>
    <dbReference type="NCBI Taxonomy" id="182803"/>
    <lineage>
        <taxon>Eukaryota</taxon>
        <taxon>Metazoa</taxon>
        <taxon>Ecdysozoa</taxon>
        <taxon>Arthropoda</taxon>
        <taxon>Chelicerata</taxon>
        <taxon>Arachnida</taxon>
        <taxon>Araneae</taxon>
        <taxon>Araneomorphae</taxon>
        <taxon>Entelegynae</taxon>
        <taxon>Araneoidea</taxon>
        <taxon>Araneidae</taxon>
        <taxon>Araneus</taxon>
    </lineage>
</organism>
<feature type="region of interest" description="Disordered" evidence="1">
    <location>
        <begin position="25"/>
        <end position="47"/>
    </location>
</feature>
<dbReference type="OrthoDB" id="5860093at2759"/>
<evidence type="ECO:0000313" key="3">
    <source>
        <dbReference type="Proteomes" id="UP000499080"/>
    </source>
</evidence>
<evidence type="ECO:0000256" key="1">
    <source>
        <dbReference type="SAM" id="MobiDB-lite"/>
    </source>
</evidence>
<dbReference type="Proteomes" id="UP000499080">
    <property type="component" value="Unassembled WGS sequence"/>
</dbReference>
<protein>
    <submittedName>
        <fullName evidence="2">Uncharacterized protein</fullName>
    </submittedName>
</protein>
<feature type="compositionally biased region" description="Basic and acidic residues" evidence="1">
    <location>
        <begin position="87"/>
        <end position="119"/>
    </location>
</feature>
<gene>
    <name evidence="2" type="ORF">AVEN_257943_1</name>
</gene>
<accession>A0A4Y2SVX4</accession>
<dbReference type="AlphaFoldDB" id="A0A4Y2SVX4"/>
<evidence type="ECO:0000313" key="2">
    <source>
        <dbReference type="EMBL" id="GBN92482.1"/>
    </source>
</evidence>
<feature type="region of interest" description="Disordered" evidence="1">
    <location>
        <begin position="79"/>
        <end position="119"/>
    </location>
</feature>
<reference evidence="2 3" key="1">
    <citation type="journal article" date="2019" name="Sci. Rep.">
        <title>Orb-weaving spider Araneus ventricosus genome elucidates the spidroin gene catalogue.</title>
        <authorList>
            <person name="Kono N."/>
            <person name="Nakamura H."/>
            <person name="Ohtoshi R."/>
            <person name="Moran D.A.P."/>
            <person name="Shinohara A."/>
            <person name="Yoshida Y."/>
            <person name="Fujiwara M."/>
            <person name="Mori M."/>
            <person name="Tomita M."/>
            <person name="Arakawa K."/>
        </authorList>
    </citation>
    <scope>NUCLEOTIDE SEQUENCE [LARGE SCALE GENOMIC DNA]</scope>
</reference>
<keyword evidence="3" id="KW-1185">Reference proteome</keyword>
<dbReference type="EMBL" id="BGPR01024404">
    <property type="protein sequence ID" value="GBN92482.1"/>
    <property type="molecule type" value="Genomic_DNA"/>
</dbReference>